<sequence length="616" mass="66543">MAVDNLKMLGKLPESRLGMYAVVEDADLAARLLIMAVIFVVSLVAVSFPTITETYRSVRVPSVFFFVGKHFGTGVILATAFVHLLQDAFKALQDPTVNQRWKVDQWAGLIVLGSLLAIFLVEYISTAFVDRLHSYPSAPSSPTASAPSSSASSIQLDLDEAGALPPSARPSIILQSPHGTKSVVGDTLPRRHKHRSKDDGTQVGEFDQAGHPSAAPLPLAPPELTDEVVSSRETTPLNASTLPPPLLYGTTGRSSGRNTARPSAREARVSGSAADTFFPGGHHRHESRDSHAKHHARVSRWSWFGIPWTNREPSSLSGSVRLPSTRSQPSLRQTQPRNSLGASEVSQGTGRVHDGHAHDHQHDRGGRRHSHHSHGHGHGHADMERWIDDMDERLDRATSPISIHGSDEECGSDAEEEELRIGRRRQVIGILVLQMGIMIHSLVIGLTLSIASGPEFTSLVVAIVFHQLFEGLSLGIRIAGLPSKRSEDGFKNLPGHILKPLLAMAFAMTTPLGIGIGIAALSGAKSTGRRDVRDLGGDAHLRGVRRDARGRLRDGRAPVAEQRAQAGARAAELVRGRRGHGGDWIVSGAPVLISWIDEDDDEDDDVRRGSTVDRGP</sequence>
<evidence type="ECO:0000256" key="3">
    <source>
        <dbReference type="ARBA" id="ARBA00022989"/>
    </source>
</evidence>
<dbReference type="GO" id="GO:0005385">
    <property type="term" value="F:zinc ion transmembrane transporter activity"/>
    <property type="evidence" value="ECO:0007669"/>
    <property type="project" value="TreeGrafter"/>
</dbReference>
<dbReference type="Pfam" id="PF02535">
    <property type="entry name" value="Zip"/>
    <property type="match status" value="2"/>
</dbReference>
<accession>A0AAD7U3G1</accession>
<keyword evidence="2 6" id="KW-0812">Transmembrane</keyword>
<organism evidence="7 8">
    <name type="scientific">Trametes cubensis</name>
    <dbReference type="NCBI Taxonomy" id="1111947"/>
    <lineage>
        <taxon>Eukaryota</taxon>
        <taxon>Fungi</taxon>
        <taxon>Dikarya</taxon>
        <taxon>Basidiomycota</taxon>
        <taxon>Agaricomycotina</taxon>
        <taxon>Agaricomycetes</taxon>
        <taxon>Polyporales</taxon>
        <taxon>Polyporaceae</taxon>
        <taxon>Trametes</taxon>
    </lineage>
</organism>
<dbReference type="PANTHER" id="PTHR11040">
    <property type="entry name" value="ZINC/IRON TRANSPORTER"/>
    <property type="match status" value="1"/>
</dbReference>
<keyword evidence="4 6" id="KW-0472">Membrane</keyword>
<dbReference type="GO" id="GO:0005886">
    <property type="term" value="C:plasma membrane"/>
    <property type="evidence" value="ECO:0007669"/>
    <property type="project" value="TreeGrafter"/>
</dbReference>
<feature type="compositionally biased region" description="Polar residues" evidence="5">
    <location>
        <begin position="231"/>
        <end position="241"/>
    </location>
</feature>
<dbReference type="AlphaFoldDB" id="A0AAD7U3G1"/>
<dbReference type="InterPro" id="IPR003689">
    <property type="entry name" value="ZIP"/>
</dbReference>
<feature type="compositionally biased region" description="Basic residues" evidence="5">
    <location>
        <begin position="281"/>
        <end position="295"/>
    </location>
</feature>
<evidence type="ECO:0000313" key="7">
    <source>
        <dbReference type="EMBL" id="KAJ8501791.1"/>
    </source>
</evidence>
<evidence type="ECO:0000256" key="4">
    <source>
        <dbReference type="ARBA" id="ARBA00023136"/>
    </source>
</evidence>
<feature type="transmembrane region" description="Helical" evidence="6">
    <location>
        <begin position="501"/>
        <end position="521"/>
    </location>
</feature>
<feature type="compositionally biased region" description="Polar residues" evidence="5">
    <location>
        <begin position="251"/>
        <end position="261"/>
    </location>
</feature>
<evidence type="ECO:0000256" key="6">
    <source>
        <dbReference type="SAM" id="Phobius"/>
    </source>
</evidence>
<keyword evidence="8" id="KW-1185">Reference proteome</keyword>
<keyword evidence="3 6" id="KW-1133">Transmembrane helix</keyword>
<feature type="transmembrane region" description="Helical" evidence="6">
    <location>
        <begin position="63"/>
        <end position="85"/>
    </location>
</feature>
<gene>
    <name evidence="7" type="ORF">ONZ51_g345</name>
</gene>
<protein>
    <recommendedName>
        <fullName evidence="9">Zinc/iron permease</fullName>
    </recommendedName>
</protein>
<feature type="compositionally biased region" description="Basic and acidic residues" evidence="5">
    <location>
        <begin position="351"/>
        <end position="364"/>
    </location>
</feature>
<feature type="transmembrane region" description="Helical" evidence="6">
    <location>
        <begin position="28"/>
        <end position="51"/>
    </location>
</feature>
<feature type="compositionally biased region" description="Polar residues" evidence="5">
    <location>
        <begin position="312"/>
        <end position="349"/>
    </location>
</feature>
<name>A0AAD7U3G1_9APHY</name>
<evidence type="ECO:0000256" key="5">
    <source>
        <dbReference type="SAM" id="MobiDB-lite"/>
    </source>
</evidence>
<evidence type="ECO:0000256" key="2">
    <source>
        <dbReference type="ARBA" id="ARBA00022692"/>
    </source>
</evidence>
<comment type="caution">
    <text evidence="7">The sequence shown here is derived from an EMBL/GenBank/DDBJ whole genome shotgun (WGS) entry which is preliminary data.</text>
</comment>
<evidence type="ECO:0008006" key="9">
    <source>
        <dbReference type="Google" id="ProtNLM"/>
    </source>
</evidence>
<feature type="compositionally biased region" description="Basic residues" evidence="5">
    <location>
        <begin position="365"/>
        <end position="378"/>
    </location>
</feature>
<evidence type="ECO:0000313" key="8">
    <source>
        <dbReference type="Proteomes" id="UP001215151"/>
    </source>
</evidence>
<feature type="transmembrane region" description="Helical" evidence="6">
    <location>
        <begin position="456"/>
        <end position="480"/>
    </location>
</feature>
<feature type="region of interest" description="Disordered" evidence="5">
    <location>
        <begin position="167"/>
        <end position="295"/>
    </location>
</feature>
<evidence type="ECO:0000256" key="1">
    <source>
        <dbReference type="ARBA" id="ARBA00004141"/>
    </source>
</evidence>
<proteinExistence type="predicted"/>
<feature type="region of interest" description="Disordered" evidence="5">
    <location>
        <begin position="312"/>
        <end position="381"/>
    </location>
</feature>
<dbReference type="EMBL" id="JAPEVG010000004">
    <property type="protein sequence ID" value="KAJ8501791.1"/>
    <property type="molecule type" value="Genomic_DNA"/>
</dbReference>
<dbReference type="PANTHER" id="PTHR11040:SF44">
    <property type="entry name" value="PROTEIN ZNTC-RELATED"/>
    <property type="match status" value="1"/>
</dbReference>
<comment type="subcellular location">
    <subcellularLocation>
        <location evidence="1">Membrane</location>
        <topology evidence="1">Multi-pass membrane protein</topology>
    </subcellularLocation>
</comment>
<dbReference type="Proteomes" id="UP001215151">
    <property type="component" value="Unassembled WGS sequence"/>
</dbReference>
<feature type="transmembrane region" description="Helical" evidence="6">
    <location>
        <begin position="427"/>
        <end position="450"/>
    </location>
</feature>
<feature type="transmembrane region" description="Helical" evidence="6">
    <location>
        <begin position="105"/>
        <end position="124"/>
    </location>
</feature>
<reference evidence="7" key="1">
    <citation type="submission" date="2022-11" db="EMBL/GenBank/DDBJ databases">
        <title>Genome Sequence of Cubamyces cubensis.</title>
        <authorList>
            <person name="Buettner E."/>
        </authorList>
    </citation>
    <scope>NUCLEOTIDE SEQUENCE</scope>
    <source>
        <strain evidence="7">MPL-01</strain>
    </source>
</reference>